<evidence type="ECO:0000313" key="1">
    <source>
        <dbReference type="EMBL" id="OWK47333.1"/>
    </source>
</evidence>
<keyword evidence="2" id="KW-1185">Reference proteome</keyword>
<name>A0A225E268_9BACT</name>
<gene>
    <name evidence="1" type="ORF">FRUB_01032</name>
</gene>
<organism evidence="1 2">
    <name type="scientific">Fimbriiglobus ruber</name>
    <dbReference type="NCBI Taxonomy" id="1908690"/>
    <lineage>
        <taxon>Bacteria</taxon>
        <taxon>Pseudomonadati</taxon>
        <taxon>Planctomycetota</taxon>
        <taxon>Planctomycetia</taxon>
        <taxon>Gemmatales</taxon>
        <taxon>Gemmataceae</taxon>
        <taxon>Fimbriiglobus</taxon>
    </lineage>
</organism>
<proteinExistence type="predicted"/>
<dbReference type="EMBL" id="NIDE01000001">
    <property type="protein sequence ID" value="OWK47333.1"/>
    <property type="molecule type" value="Genomic_DNA"/>
</dbReference>
<comment type="caution">
    <text evidence="1">The sequence shown here is derived from an EMBL/GenBank/DDBJ whole genome shotgun (WGS) entry which is preliminary data.</text>
</comment>
<dbReference type="Proteomes" id="UP000214646">
    <property type="component" value="Unassembled WGS sequence"/>
</dbReference>
<reference evidence="2" key="1">
    <citation type="submission" date="2017-06" db="EMBL/GenBank/DDBJ databases">
        <title>Genome analysis of Fimbriiglobus ruber SP5, the first member of the order Planctomycetales with confirmed chitinolytic capability.</title>
        <authorList>
            <person name="Ravin N.V."/>
            <person name="Rakitin A.L."/>
            <person name="Ivanova A.A."/>
            <person name="Beletsky A.V."/>
            <person name="Kulichevskaya I.S."/>
            <person name="Mardanov A.V."/>
            <person name="Dedysh S.N."/>
        </authorList>
    </citation>
    <scope>NUCLEOTIDE SEQUENCE [LARGE SCALE GENOMIC DNA]</scope>
    <source>
        <strain evidence="2">SP5</strain>
    </source>
</reference>
<protein>
    <submittedName>
        <fullName evidence="1">Uncharacterized protein</fullName>
    </submittedName>
</protein>
<dbReference type="RefSeq" id="WP_161967199.1">
    <property type="nucleotide sequence ID" value="NZ_NIDE01000001.1"/>
</dbReference>
<accession>A0A225E268</accession>
<evidence type="ECO:0000313" key="2">
    <source>
        <dbReference type="Proteomes" id="UP000214646"/>
    </source>
</evidence>
<dbReference type="AlphaFoldDB" id="A0A225E268"/>
<sequence>MAVSAQHVKAQLRHFARQFEQFVRAWNQRVERWLSQHLSLTKNPKK</sequence>